<reference evidence="5 6" key="1">
    <citation type="submission" date="2017-10" db="EMBL/GenBank/DDBJ databases">
        <title>Resolving the taxonomy of Roseburia spp., Eubacterium rectale and Agathobacter spp. through phylogenomic analysis.</title>
        <authorList>
            <person name="Sheridan P.O."/>
            <person name="Walker A.W."/>
            <person name="Duncan S.H."/>
            <person name="Scott K.P."/>
            <person name="Toole P.W.O."/>
            <person name="Luis P."/>
            <person name="Flint H.J."/>
        </authorList>
    </citation>
    <scope>NUCLEOTIDE SEQUENCE [LARGE SCALE GENOMIC DNA]</scope>
    <source>
        <strain evidence="5 6">JK623</strain>
    </source>
</reference>
<evidence type="ECO:0000313" key="5">
    <source>
        <dbReference type="EMBL" id="PHU37247.1"/>
    </source>
</evidence>
<name>A0A2G3E1S8_9FIRM</name>
<reference evidence="5 6" key="2">
    <citation type="submission" date="2017-10" db="EMBL/GenBank/DDBJ databases">
        <authorList>
            <person name="Banno H."/>
            <person name="Chua N.-H."/>
        </authorList>
    </citation>
    <scope>NUCLEOTIDE SEQUENCE [LARGE SCALE GENOMIC DNA]</scope>
    <source>
        <strain evidence="5 6">JK623</strain>
    </source>
</reference>
<dbReference type="PANTHER" id="PTHR30146">
    <property type="entry name" value="LACI-RELATED TRANSCRIPTIONAL REPRESSOR"/>
    <property type="match status" value="1"/>
</dbReference>
<evidence type="ECO:0000256" key="1">
    <source>
        <dbReference type="ARBA" id="ARBA00023015"/>
    </source>
</evidence>
<dbReference type="PROSITE" id="PS50932">
    <property type="entry name" value="HTH_LACI_2"/>
    <property type="match status" value="1"/>
</dbReference>
<dbReference type="AlphaFoldDB" id="A0A2G3E1S8"/>
<protein>
    <submittedName>
        <fullName evidence="5">LacI family transcriptional regulator</fullName>
    </submittedName>
</protein>
<gene>
    <name evidence="5" type="ORF">CSX02_09615</name>
</gene>
<dbReference type="Gene3D" id="1.10.260.40">
    <property type="entry name" value="lambda repressor-like DNA-binding domains"/>
    <property type="match status" value="1"/>
</dbReference>
<dbReference type="PANTHER" id="PTHR30146:SF152">
    <property type="entry name" value="TRANSCRIPTIONAL REGULATORY PROTEIN"/>
    <property type="match status" value="1"/>
</dbReference>
<dbReference type="Pfam" id="PF00356">
    <property type="entry name" value="LacI"/>
    <property type="match status" value="1"/>
</dbReference>
<dbReference type="InterPro" id="IPR010982">
    <property type="entry name" value="Lambda_DNA-bd_dom_sf"/>
</dbReference>
<dbReference type="CDD" id="cd01392">
    <property type="entry name" value="HTH_LacI"/>
    <property type="match status" value="1"/>
</dbReference>
<dbReference type="PROSITE" id="PS00356">
    <property type="entry name" value="HTH_LACI_1"/>
    <property type="match status" value="1"/>
</dbReference>
<dbReference type="GO" id="GO:0000976">
    <property type="term" value="F:transcription cis-regulatory region binding"/>
    <property type="evidence" value="ECO:0007669"/>
    <property type="project" value="TreeGrafter"/>
</dbReference>
<dbReference type="SUPFAM" id="SSF47413">
    <property type="entry name" value="lambda repressor-like DNA-binding domains"/>
    <property type="match status" value="1"/>
</dbReference>
<dbReference type="Pfam" id="PF13407">
    <property type="entry name" value="Peripla_BP_4"/>
    <property type="match status" value="1"/>
</dbReference>
<dbReference type="InterPro" id="IPR025997">
    <property type="entry name" value="SBP_2_dom"/>
</dbReference>
<comment type="caution">
    <text evidence="5">The sequence shown here is derived from an EMBL/GenBank/DDBJ whole genome shotgun (WGS) entry which is preliminary data.</text>
</comment>
<dbReference type="EMBL" id="PDYG01000074">
    <property type="protein sequence ID" value="PHU37247.1"/>
    <property type="molecule type" value="Genomic_DNA"/>
</dbReference>
<evidence type="ECO:0000256" key="3">
    <source>
        <dbReference type="ARBA" id="ARBA00023163"/>
    </source>
</evidence>
<organism evidence="5 6">
    <name type="scientific">Agathobacter ruminis</name>
    <dbReference type="NCBI Taxonomy" id="1712665"/>
    <lineage>
        <taxon>Bacteria</taxon>
        <taxon>Bacillati</taxon>
        <taxon>Bacillota</taxon>
        <taxon>Clostridia</taxon>
        <taxon>Lachnospirales</taxon>
        <taxon>Lachnospiraceae</taxon>
        <taxon>Agathobacter</taxon>
    </lineage>
</organism>
<dbReference type="SUPFAM" id="SSF53822">
    <property type="entry name" value="Periplasmic binding protein-like I"/>
    <property type="match status" value="1"/>
</dbReference>
<dbReference type="GO" id="GO:0003700">
    <property type="term" value="F:DNA-binding transcription factor activity"/>
    <property type="evidence" value="ECO:0007669"/>
    <property type="project" value="TreeGrafter"/>
</dbReference>
<keyword evidence="6" id="KW-1185">Reference proteome</keyword>
<evidence type="ECO:0000256" key="2">
    <source>
        <dbReference type="ARBA" id="ARBA00023125"/>
    </source>
</evidence>
<evidence type="ECO:0000313" key="6">
    <source>
        <dbReference type="Proteomes" id="UP000224563"/>
    </source>
</evidence>
<keyword evidence="3" id="KW-0804">Transcription</keyword>
<dbReference type="Gene3D" id="3.40.50.2300">
    <property type="match status" value="2"/>
</dbReference>
<accession>A0A2G3E1S8</accession>
<proteinExistence type="predicted"/>
<evidence type="ECO:0000259" key="4">
    <source>
        <dbReference type="PROSITE" id="PS50932"/>
    </source>
</evidence>
<sequence length="336" mass="37523">MATIKEIAALAGVSRGTVDRVLNNRGSVNEETKQRIEEIAKRLNYQPNKAGILLAAQKKNYKIGVILFADSTLFFQEMMDGINEKMNELSGYNITRVTRMVPFEEDAQLQAIDELTSEGINGLVLSPYNGEKIHCRIDQLMDAGIPVITLNSDIPSRRLAFVGCDFYRCGATAAGLVGRMTFGEIYVGIITGSSHILSHSERIRGFADRIQEAYPNIHIVETVENHDDDVESYKLVRQMLAEHPQINCIHFTAGGVSGGCKAIEEHDKPLSVFAYDNIATTVEYVRKGVITAILCQQHQLQGYQAIELLSKYLFENTPPEKDHIYLDVDIRISENL</sequence>
<dbReference type="InterPro" id="IPR000843">
    <property type="entry name" value="HTH_LacI"/>
</dbReference>
<dbReference type="SMART" id="SM00354">
    <property type="entry name" value="HTH_LACI"/>
    <property type="match status" value="1"/>
</dbReference>
<dbReference type="CDD" id="cd06307">
    <property type="entry name" value="PBP1_sugar_binding"/>
    <property type="match status" value="1"/>
</dbReference>
<keyword evidence="1" id="KW-0805">Transcription regulation</keyword>
<keyword evidence="2" id="KW-0238">DNA-binding</keyword>
<feature type="domain" description="HTH lacI-type" evidence="4">
    <location>
        <begin position="2"/>
        <end position="56"/>
    </location>
</feature>
<dbReference type="InterPro" id="IPR028082">
    <property type="entry name" value="Peripla_BP_I"/>
</dbReference>
<dbReference type="Proteomes" id="UP000224563">
    <property type="component" value="Unassembled WGS sequence"/>
</dbReference>
<dbReference type="RefSeq" id="WP_099386520.1">
    <property type="nucleotide sequence ID" value="NZ_JANSWH010000039.1"/>
</dbReference>